<evidence type="ECO:0000313" key="3">
    <source>
        <dbReference type="Proteomes" id="UP001438707"/>
    </source>
</evidence>
<dbReference type="GO" id="GO:0006633">
    <property type="term" value="P:fatty acid biosynthetic process"/>
    <property type="evidence" value="ECO:0007669"/>
    <property type="project" value="InterPro"/>
</dbReference>
<dbReference type="Gene3D" id="3.40.47.10">
    <property type="match status" value="1"/>
</dbReference>
<feature type="domain" description="Beta-ketoacyl-[acyl-carrier-protein] synthase III N-terminal" evidence="1">
    <location>
        <begin position="110"/>
        <end position="179"/>
    </location>
</feature>
<protein>
    <recommendedName>
        <fullName evidence="1">Beta-ketoacyl-[acyl-carrier-protein] synthase III N-terminal domain-containing protein</fullName>
    </recommendedName>
</protein>
<dbReference type="InterPro" id="IPR013751">
    <property type="entry name" value="ACP_syn_III_N"/>
</dbReference>
<evidence type="ECO:0000259" key="1">
    <source>
        <dbReference type="Pfam" id="PF08545"/>
    </source>
</evidence>
<organism evidence="2 3">
    <name type="scientific">Apatococcus lobatus</name>
    <dbReference type="NCBI Taxonomy" id="904363"/>
    <lineage>
        <taxon>Eukaryota</taxon>
        <taxon>Viridiplantae</taxon>
        <taxon>Chlorophyta</taxon>
        <taxon>core chlorophytes</taxon>
        <taxon>Trebouxiophyceae</taxon>
        <taxon>Chlorellales</taxon>
        <taxon>Chlorellaceae</taxon>
        <taxon>Apatococcus</taxon>
    </lineage>
</organism>
<dbReference type="Pfam" id="PF08545">
    <property type="entry name" value="ACP_syn_III"/>
    <property type="match status" value="1"/>
</dbReference>
<keyword evidence="3" id="KW-1185">Reference proteome</keyword>
<dbReference type="GO" id="GO:0044550">
    <property type="term" value="P:secondary metabolite biosynthetic process"/>
    <property type="evidence" value="ECO:0007669"/>
    <property type="project" value="TreeGrafter"/>
</dbReference>
<accession>A0AAW1QJ09</accession>
<dbReference type="Proteomes" id="UP001438707">
    <property type="component" value="Unassembled WGS sequence"/>
</dbReference>
<dbReference type="SUPFAM" id="SSF53901">
    <property type="entry name" value="Thiolase-like"/>
    <property type="match status" value="2"/>
</dbReference>
<proteinExistence type="predicted"/>
<reference evidence="2 3" key="1">
    <citation type="journal article" date="2024" name="Nat. Commun.">
        <title>Phylogenomics reveals the evolutionary origins of lichenization in chlorophyte algae.</title>
        <authorList>
            <person name="Puginier C."/>
            <person name="Libourel C."/>
            <person name="Otte J."/>
            <person name="Skaloud P."/>
            <person name="Haon M."/>
            <person name="Grisel S."/>
            <person name="Petersen M."/>
            <person name="Berrin J.G."/>
            <person name="Delaux P.M."/>
            <person name="Dal Grande F."/>
            <person name="Keller J."/>
        </authorList>
    </citation>
    <scope>NUCLEOTIDE SEQUENCE [LARGE SCALE GENOMIC DNA]</scope>
    <source>
        <strain evidence="2 3">SAG 2145</strain>
    </source>
</reference>
<dbReference type="PANTHER" id="PTHR34069">
    <property type="entry name" value="3-OXOACYL-[ACYL-CARRIER-PROTEIN] SYNTHASE 3"/>
    <property type="match status" value="1"/>
</dbReference>
<evidence type="ECO:0000313" key="2">
    <source>
        <dbReference type="EMBL" id="KAK9821401.1"/>
    </source>
</evidence>
<comment type="caution">
    <text evidence="2">The sequence shown here is derived from an EMBL/GenBank/DDBJ whole genome shotgun (WGS) entry which is preliminary data.</text>
</comment>
<dbReference type="GO" id="GO:0004315">
    <property type="term" value="F:3-oxoacyl-[acyl-carrier-protein] synthase activity"/>
    <property type="evidence" value="ECO:0007669"/>
    <property type="project" value="InterPro"/>
</dbReference>
<dbReference type="EMBL" id="JALJOS010000038">
    <property type="protein sequence ID" value="KAK9821401.1"/>
    <property type="molecule type" value="Genomic_DNA"/>
</dbReference>
<dbReference type="PANTHER" id="PTHR34069:SF3">
    <property type="entry name" value="ACYL-COA:ACYL-COA ALKYLTRANSFERASE"/>
    <property type="match status" value="1"/>
</dbReference>
<gene>
    <name evidence="2" type="ORF">WJX74_010278</name>
</gene>
<sequence length="392" mass="41264">MQLSLFSRASVTPNRPRGARVTHVTAVSHIAGSPRDIANGVEHTVLSDPSKLNGVYTPDFSNGQGNVEACQASPEDIDLLLYCGCDKGCFEPSQAHYVTNALRIPNANAFDVTEACAGFVRALEIAELYITTGQAQNVAIVSAISPPDDLLIKAVSETNHNFSSLTVSSCATATIVGRAGHKSQGMGLEVVRKTDSLGVTMCSLPTKHFRDFLADNTGTDEWTSSNGKLNARHARSQLQDGEFTVFSGPLFQTGRALSAQCLESMTPEQKDGKVFITHSAAKETAYAGLGIPLHANHLNLYSTMGNCADSTLPLSIANGILQGRIAANDKVSFLIPASGNTCVAGCLNLPTGTKACDSVSLKEGDVQLSSVCLTDQSLDSVSVLSSLASLEL</sequence>
<name>A0AAW1QJ09_9CHLO</name>
<dbReference type="InterPro" id="IPR016039">
    <property type="entry name" value="Thiolase-like"/>
</dbReference>
<dbReference type="AlphaFoldDB" id="A0AAW1QJ09"/>